<gene>
    <name evidence="3" type="ORF">SAMN05421812_116178</name>
</gene>
<keyword evidence="1" id="KW-1133">Transmembrane helix</keyword>
<feature type="transmembrane region" description="Helical" evidence="1">
    <location>
        <begin position="173"/>
        <end position="192"/>
    </location>
</feature>
<dbReference type="GO" id="GO:0016747">
    <property type="term" value="F:acyltransferase activity, transferring groups other than amino-acyl groups"/>
    <property type="evidence" value="ECO:0007669"/>
    <property type="project" value="InterPro"/>
</dbReference>
<dbReference type="AlphaFoldDB" id="A0A239PCY6"/>
<feature type="transmembrane region" description="Helical" evidence="1">
    <location>
        <begin position="67"/>
        <end position="87"/>
    </location>
</feature>
<evidence type="ECO:0000313" key="3">
    <source>
        <dbReference type="EMBL" id="SNT64269.1"/>
    </source>
</evidence>
<feature type="transmembrane region" description="Helical" evidence="1">
    <location>
        <begin position="26"/>
        <end position="47"/>
    </location>
</feature>
<protein>
    <submittedName>
        <fullName evidence="3">Acyltransferase family protein</fullName>
    </submittedName>
</protein>
<keyword evidence="3" id="KW-0012">Acyltransferase</keyword>
<sequence length="400" mass="42261">MTATVSLTPVAATGIQRERAIDGLRALAILGVVCGHWLVGGLSPGTAGGLVVDSPLRAAAWLAPMTWVLQMLGVFFLVGGYAAGASLTRWRSGGGTDRAWLRRRFLRLAWPVVAAVALVTAALPLAALAGAAPATLRTWAVLLVQPFWFIGIYAVVTALTPVAMWLDRRWGWAAALPLAGAVAVADVARYGLHVVPDWAGYLTVVPAWMFTYQLGVAWARGGITRTTAWRLLLGGAALFATLVVVLRYPASMVTVPGSGRSNSNPPSLLVPALAAVQSGAAILLRERFDRLLHRHSGLWTAVAVLNLCAMTIFCWHQTALVAVSAGAARLGSFAGLTDAPTSGHWVAERLGWFPVLAVALGLLVALVRRFERPAAVVTGRHRAFAVAVAAAFTAYLVLVY</sequence>
<feature type="transmembrane region" description="Helical" evidence="1">
    <location>
        <begin position="198"/>
        <end position="219"/>
    </location>
</feature>
<keyword evidence="1" id="KW-0472">Membrane</keyword>
<accession>A0A239PCY6</accession>
<feature type="transmembrane region" description="Helical" evidence="1">
    <location>
        <begin position="350"/>
        <end position="370"/>
    </location>
</feature>
<evidence type="ECO:0000259" key="2">
    <source>
        <dbReference type="Pfam" id="PF01757"/>
    </source>
</evidence>
<name>A0A239PCY6_9ACTN</name>
<feature type="transmembrane region" description="Helical" evidence="1">
    <location>
        <begin position="297"/>
        <end position="330"/>
    </location>
</feature>
<feature type="transmembrane region" description="Helical" evidence="1">
    <location>
        <begin position="231"/>
        <end position="248"/>
    </location>
</feature>
<feature type="transmembrane region" description="Helical" evidence="1">
    <location>
        <begin position="382"/>
        <end position="399"/>
    </location>
</feature>
<keyword evidence="1" id="KW-0812">Transmembrane</keyword>
<dbReference type="InterPro" id="IPR002656">
    <property type="entry name" value="Acyl_transf_3_dom"/>
</dbReference>
<organism evidence="3 4">
    <name type="scientific">Asanoa hainanensis</name>
    <dbReference type="NCBI Taxonomy" id="560556"/>
    <lineage>
        <taxon>Bacteria</taxon>
        <taxon>Bacillati</taxon>
        <taxon>Actinomycetota</taxon>
        <taxon>Actinomycetes</taxon>
        <taxon>Micromonosporales</taxon>
        <taxon>Micromonosporaceae</taxon>
        <taxon>Asanoa</taxon>
    </lineage>
</organism>
<dbReference type="Pfam" id="PF01757">
    <property type="entry name" value="Acyl_transf_3"/>
    <property type="match status" value="1"/>
</dbReference>
<reference evidence="3" key="1">
    <citation type="submission" date="2017-06" db="EMBL/GenBank/DDBJ databases">
        <authorList>
            <person name="Kim H.J."/>
            <person name="Triplett B.A."/>
        </authorList>
    </citation>
    <scope>NUCLEOTIDE SEQUENCE [LARGE SCALE GENOMIC DNA]</scope>
    <source>
        <strain evidence="3">CGMCC 4.5593</strain>
    </source>
</reference>
<keyword evidence="4" id="KW-1185">Reference proteome</keyword>
<feature type="transmembrane region" description="Helical" evidence="1">
    <location>
        <begin position="268"/>
        <end position="285"/>
    </location>
</feature>
<dbReference type="OrthoDB" id="8206682at2"/>
<evidence type="ECO:0000313" key="4">
    <source>
        <dbReference type="Proteomes" id="UP000198362"/>
    </source>
</evidence>
<feature type="transmembrane region" description="Helical" evidence="1">
    <location>
        <begin position="108"/>
        <end position="127"/>
    </location>
</feature>
<feature type="domain" description="Acyltransferase 3" evidence="2">
    <location>
        <begin position="20"/>
        <end position="366"/>
    </location>
</feature>
<dbReference type="Proteomes" id="UP000198362">
    <property type="component" value="Unassembled WGS sequence"/>
</dbReference>
<evidence type="ECO:0000256" key="1">
    <source>
        <dbReference type="SAM" id="Phobius"/>
    </source>
</evidence>
<proteinExistence type="predicted"/>
<keyword evidence="3" id="KW-0808">Transferase</keyword>
<feature type="transmembrane region" description="Helical" evidence="1">
    <location>
        <begin position="147"/>
        <end position="166"/>
    </location>
</feature>
<dbReference type="EMBL" id="FZPH01000016">
    <property type="protein sequence ID" value="SNT64269.1"/>
    <property type="molecule type" value="Genomic_DNA"/>
</dbReference>
<dbReference type="RefSeq" id="WP_089254353.1">
    <property type="nucleotide sequence ID" value="NZ_FZPH01000016.1"/>
</dbReference>